<evidence type="ECO:0000313" key="3">
    <source>
        <dbReference type="Proteomes" id="UP000321337"/>
    </source>
</evidence>
<evidence type="ECO:0000256" key="1">
    <source>
        <dbReference type="SAM" id="MobiDB-lite"/>
    </source>
</evidence>
<dbReference type="SUPFAM" id="SSF63592">
    <property type="entry name" value="Flagellar transcriptional activator FlhD"/>
    <property type="match status" value="1"/>
</dbReference>
<name>A0A512LAB9_9PROT</name>
<comment type="caution">
    <text evidence="2">The sequence shown here is derived from an EMBL/GenBank/DDBJ whole genome shotgun (WGS) entry which is preliminary data.</text>
</comment>
<dbReference type="EMBL" id="BKAD01000023">
    <property type="protein sequence ID" value="GEP31071.1"/>
    <property type="molecule type" value="Genomic_DNA"/>
</dbReference>
<dbReference type="RefSeq" id="WP_147073715.1">
    <property type="nucleotide sequence ID" value="NZ_AP021884.1"/>
</dbReference>
<gene>
    <name evidence="2" type="ORF">TPL01_22090</name>
</gene>
<sequence length="111" mass="12229">MGNVQFSDVQLINLSMLITIRDNIKHDLVSACCEFGLRADQASFFGDLSINQILVIVANVGQECLFPPRQDILSLLKLPLPLSGLITSVHPPHKAVSSPPQESFCQRTQSR</sequence>
<dbReference type="Proteomes" id="UP000321337">
    <property type="component" value="Unassembled WGS sequence"/>
</dbReference>
<reference evidence="2 3" key="1">
    <citation type="submission" date="2019-07" db="EMBL/GenBank/DDBJ databases">
        <title>Whole genome shotgun sequence of Thiobacillus plumbophilus NBRC 107929.</title>
        <authorList>
            <person name="Hosoyama A."/>
            <person name="Uohara A."/>
            <person name="Ohji S."/>
            <person name="Ichikawa N."/>
        </authorList>
    </citation>
    <scope>NUCLEOTIDE SEQUENCE [LARGE SCALE GENOMIC DNA]</scope>
    <source>
        <strain evidence="2 3">NBRC 107929</strain>
    </source>
</reference>
<accession>A0A512LAB9</accession>
<dbReference type="AlphaFoldDB" id="A0A512LAB9"/>
<protein>
    <submittedName>
        <fullName evidence="2">Uncharacterized protein</fullName>
    </submittedName>
</protein>
<dbReference type="Gene3D" id="1.10.4000.10">
    <property type="entry name" value="Flagellar transcriptional activator FlhD"/>
    <property type="match status" value="1"/>
</dbReference>
<organism evidence="2 3">
    <name type="scientific">Sulfuriferula plumbiphila</name>
    <dbReference type="NCBI Taxonomy" id="171865"/>
    <lineage>
        <taxon>Bacteria</taxon>
        <taxon>Pseudomonadati</taxon>
        <taxon>Pseudomonadota</taxon>
        <taxon>Betaproteobacteria</taxon>
        <taxon>Nitrosomonadales</taxon>
        <taxon>Sulfuricellaceae</taxon>
        <taxon>Sulfuriferula</taxon>
    </lineage>
</organism>
<dbReference type="InterPro" id="IPR036194">
    <property type="entry name" value="FlhD_sf"/>
</dbReference>
<feature type="compositionally biased region" description="Polar residues" evidence="1">
    <location>
        <begin position="98"/>
        <end position="111"/>
    </location>
</feature>
<feature type="region of interest" description="Disordered" evidence="1">
    <location>
        <begin position="91"/>
        <end position="111"/>
    </location>
</feature>
<keyword evidence="3" id="KW-1185">Reference proteome</keyword>
<proteinExistence type="predicted"/>
<dbReference type="OrthoDB" id="8812165at2"/>
<evidence type="ECO:0000313" key="2">
    <source>
        <dbReference type="EMBL" id="GEP31071.1"/>
    </source>
</evidence>